<dbReference type="RefSeq" id="WP_095996829.1">
    <property type="nucleotide sequence ID" value="NZ_NSLI01000001.1"/>
</dbReference>
<dbReference type="InterPro" id="IPR001631">
    <property type="entry name" value="TopoI"/>
</dbReference>
<dbReference type="SUPFAM" id="SSF56349">
    <property type="entry name" value="DNA breaking-rejoining enzymes"/>
    <property type="match status" value="1"/>
</dbReference>
<dbReference type="GO" id="GO:0003677">
    <property type="term" value="F:DNA binding"/>
    <property type="evidence" value="ECO:0007669"/>
    <property type="project" value="UniProtKB-KW"/>
</dbReference>
<evidence type="ECO:0000256" key="2">
    <source>
        <dbReference type="ARBA" id="ARBA00006645"/>
    </source>
</evidence>
<dbReference type="InterPro" id="IPR049331">
    <property type="entry name" value="Top1B_N_bact"/>
</dbReference>
<proteinExistence type="inferred from homology"/>
<dbReference type="SUPFAM" id="SSF55869">
    <property type="entry name" value="DNA topoisomerase I domain"/>
    <property type="match status" value="1"/>
</dbReference>
<gene>
    <name evidence="9" type="ORF">CKY28_03050</name>
</gene>
<evidence type="ECO:0000256" key="4">
    <source>
        <dbReference type="ARBA" id="ARBA00023029"/>
    </source>
</evidence>
<evidence type="ECO:0000259" key="7">
    <source>
        <dbReference type="Pfam" id="PF01028"/>
    </source>
</evidence>
<dbReference type="GO" id="GO:0003917">
    <property type="term" value="F:DNA topoisomerase type I (single strand cut, ATP-independent) activity"/>
    <property type="evidence" value="ECO:0007669"/>
    <property type="project" value="UniProtKB-EC"/>
</dbReference>
<sequence length="344" mass="38903">MSNMVEITYTDDGQPGITREKDGDGWAYFTPKGKRITDEAEIERLQKIGLPPAYVNCWFNPNPNGHIQATGFDEKGRKQYRYHTGFREAQEAAKYERTAAFGRALPRLRKQVEADLKRRTLDKPRAVAAVVRLLDLGHLRVGSEEYVKKNKSYGATTLRKKHAELKGATLKLQFKAKSGKMRQLKITDRSLAGVVKKCQDLRDQHLFAYCDEHGEAHPVSSSDVNDYIKQATGQDFTAKNFRTWGATLIAFEALAQSDEELTLKTLLAPVVDKLGNTPAIARKSYVHPRVIELVKEGQAEFRRALKLPRTSKYLTRTERALIEYLEDEVVPALEEEAPEVQEAA</sequence>
<dbReference type="Proteomes" id="UP000218151">
    <property type="component" value="Unassembled WGS sequence"/>
</dbReference>
<dbReference type="InterPro" id="IPR013500">
    <property type="entry name" value="TopoI_cat_euk"/>
</dbReference>
<dbReference type="PRINTS" id="PR00416">
    <property type="entry name" value="EUTPISMRASEI"/>
</dbReference>
<evidence type="ECO:0000256" key="5">
    <source>
        <dbReference type="ARBA" id="ARBA00023125"/>
    </source>
</evidence>
<dbReference type="Gene3D" id="3.90.15.10">
    <property type="entry name" value="Topoisomerase I, Chain A, domain 3"/>
    <property type="match status" value="1"/>
</dbReference>
<comment type="caution">
    <text evidence="9">The sequence shown here is derived from an EMBL/GenBank/DDBJ whole genome shotgun (WGS) entry which is preliminary data.</text>
</comment>
<dbReference type="InterPro" id="IPR035447">
    <property type="entry name" value="DNA_topo_I_N_sf"/>
</dbReference>
<evidence type="ECO:0000313" key="9">
    <source>
        <dbReference type="EMBL" id="PAX09722.1"/>
    </source>
</evidence>
<name>A0A2A2SKF5_9SPHN</name>
<evidence type="ECO:0000256" key="1">
    <source>
        <dbReference type="ARBA" id="ARBA00000213"/>
    </source>
</evidence>
<keyword evidence="6 9" id="KW-0413">Isomerase</keyword>
<evidence type="ECO:0000259" key="8">
    <source>
        <dbReference type="Pfam" id="PF21338"/>
    </source>
</evidence>
<dbReference type="EC" id="5.6.2.1" evidence="3"/>
<reference evidence="10" key="1">
    <citation type="submission" date="2017-09" db="EMBL/GenBank/DDBJ databases">
        <authorList>
            <person name="Feng G."/>
            <person name="Zhu H."/>
        </authorList>
    </citation>
    <scope>NUCLEOTIDE SEQUENCE [LARGE SCALE GENOMIC DNA]</scope>
    <source>
        <strain evidence="10">1PNM-20</strain>
    </source>
</reference>
<comment type="catalytic activity">
    <reaction evidence="1">
        <text>ATP-independent breakage of single-stranded DNA, followed by passage and rejoining.</text>
        <dbReference type="EC" id="5.6.2.1"/>
    </reaction>
</comment>
<dbReference type="InterPro" id="IPR011010">
    <property type="entry name" value="DNA_brk_join_enz"/>
</dbReference>
<dbReference type="Gene3D" id="3.30.66.10">
    <property type="entry name" value="DNA topoisomerase I domain"/>
    <property type="match status" value="1"/>
</dbReference>
<organism evidence="9 10">
    <name type="scientific">Sphingomonas lenta</name>
    <dbReference type="NCBI Taxonomy" id="1141887"/>
    <lineage>
        <taxon>Bacteria</taxon>
        <taxon>Pseudomonadati</taxon>
        <taxon>Pseudomonadota</taxon>
        <taxon>Alphaproteobacteria</taxon>
        <taxon>Sphingomonadales</taxon>
        <taxon>Sphingomonadaceae</taxon>
        <taxon>Sphingomonas</taxon>
    </lineage>
</organism>
<evidence type="ECO:0000256" key="6">
    <source>
        <dbReference type="ARBA" id="ARBA00023235"/>
    </source>
</evidence>
<dbReference type="InterPro" id="IPR014711">
    <property type="entry name" value="TopoI_cat_a-hlx-sub_euk"/>
</dbReference>
<dbReference type="Pfam" id="PF01028">
    <property type="entry name" value="Topoisom_I"/>
    <property type="match status" value="1"/>
</dbReference>
<accession>A0A2A2SKF5</accession>
<comment type="similarity">
    <text evidence="2">Belongs to the type IB topoisomerase family.</text>
</comment>
<evidence type="ECO:0000256" key="3">
    <source>
        <dbReference type="ARBA" id="ARBA00012891"/>
    </source>
</evidence>
<evidence type="ECO:0000313" key="10">
    <source>
        <dbReference type="Proteomes" id="UP000218151"/>
    </source>
</evidence>
<feature type="domain" description="DNA topoisomerase I catalytic core eukaryotic-type" evidence="7">
    <location>
        <begin position="85"/>
        <end position="262"/>
    </location>
</feature>
<keyword evidence="10" id="KW-1185">Reference proteome</keyword>
<dbReference type="OrthoDB" id="9778962at2"/>
<feature type="domain" description="DNA topoisomerase IB N-terminal" evidence="8">
    <location>
        <begin position="25"/>
        <end position="73"/>
    </location>
</feature>
<dbReference type="GO" id="GO:0006265">
    <property type="term" value="P:DNA topological change"/>
    <property type="evidence" value="ECO:0007669"/>
    <property type="project" value="InterPro"/>
</dbReference>
<dbReference type="PROSITE" id="PS52038">
    <property type="entry name" value="TOPO_IB_2"/>
    <property type="match status" value="1"/>
</dbReference>
<dbReference type="Pfam" id="PF21338">
    <property type="entry name" value="Top1B_N_bact"/>
    <property type="match status" value="1"/>
</dbReference>
<dbReference type="AlphaFoldDB" id="A0A2A2SKF5"/>
<dbReference type="EMBL" id="NSLI01000001">
    <property type="protein sequence ID" value="PAX09722.1"/>
    <property type="molecule type" value="Genomic_DNA"/>
</dbReference>
<dbReference type="Gene3D" id="1.10.132.120">
    <property type="match status" value="1"/>
</dbReference>
<keyword evidence="4" id="KW-0799">Topoisomerase</keyword>
<protein>
    <recommendedName>
        <fullName evidence="3">DNA topoisomerase</fullName>
        <ecNumber evidence="3">5.6.2.1</ecNumber>
    </recommendedName>
</protein>
<keyword evidence="5" id="KW-0238">DNA-binding</keyword>